<dbReference type="InterPro" id="IPR027417">
    <property type="entry name" value="P-loop_NTPase"/>
</dbReference>
<dbReference type="Gene3D" id="3.40.50.300">
    <property type="entry name" value="P-loop containing nucleotide triphosphate hydrolases"/>
    <property type="match status" value="1"/>
</dbReference>
<dbReference type="AlphaFoldDB" id="A0A543J935"/>
<evidence type="ECO:0000313" key="1">
    <source>
        <dbReference type="EMBL" id="TQM79337.1"/>
    </source>
</evidence>
<accession>A0A543J935</accession>
<proteinExistence type="predicted"/>
<dbReference type="EMBL" id="VFPP01000001">
    <property type="protein sequence ID" value="TQM79337.1"/>
    <property type="molecule type" value="Genomic_DNA"/>
</dbReference>
<sequence length="988" mass="108125">MVETTGHAVHRTMILVDVEGFGSPDRTLPHQLRTRAGLYEVVREALAAAGVPWDGCYHEDRGDGVVVLVPPEYPKAPLVEVLPGALARAASRHNDRSHGAARARLRLAVHAGEVAFDEHGATSTSLTTAFRLLDAAPLKRALAESPGVVAVIVSESIFQEVVRQSAIVDPATFRPVEVAVKEVRERAWISLPDRPYPPDAAGAVVDEELRAYLSAARKVADRHTYSSVDLEDGPALPEVHVPQRSRRSSAAEAAVVEPVEAVIGRAERLCLLVAGPGGGKSTALRMRLRDVAAGLLDGTGDPGPMVPVWVSARTLVDEGTPIAEALAAATSRLSRNAPSPGLPAERFRRSPWPGAHWQVLVDDLDEVPDAGQRLAVLEKLANAAAEAPHLYGFVVATRPLHGQELAVLGKRAPHHELLPFTLEDLRTYAEKYFAVRWETAEAARHAGLFVRALKAASLEDPAGTPLMVFMLCRLYLAAPERSLPVGRTAVYEAFTDLVYENNQHKRIADSHEELIARLVDRVQSPKERAATVTAARQAHAAVPELVNHLAHHWRSSPTSPLVEVLGKHGSVRRPRKIRPGWWEAFLEDLLRLTGLLVRGANGLRFAHQTFLEYHAALHATRDPARRARTLGTLVPPGRADMESARYPSPEASYLGFVLDQLLLSEDTAEEAERRLTAVAAHGSIRTIHFLVIQATHLRTAIPVDPLVERLRHLIEHRSVYDPIDTVVYAAAWLSLFDGHREDGAAVLARFVEDDGERIWDRIEAASYLAAVEEHEEEAAQWLHLFVAAALLEPDERTKAAQALARIESHQQCAVTWLNRFAEAEHWKPGDRVAAARALATIPSEVPAAAALLTAFADDLPTDDDRVAAAWYLATIEPREAEGAVLLLRFVEDPATGSTARTWAAWGLAQVDGFEEIAVEWLVTFARQREVRGEALQRMAEVVPDACVAVLERIAEDPAEPMPTRRLAAEIATKRDQSLRDGVRIFSTS</sequence>
<protein>
    <recommendedName>
        <fullName evidence="3">NACHT domain-containing protein</fullName>
    </recommendedName>
</protein>
<keyword evidence="2" id="KW-1185">Reference proteome</keyword>
<comment type="caution">
    <text evidence="1">The sequence shown here is derived from an EMBL/GenBank/DDBJ whole genome shotgun (WGS) entry which is preliminary data.</text>
</comment>
<dbReference type="Proteomes" id="UP000316628">
    <property type="component" value="Unassembled WGS sequence"/>
</dbReference>
<dbReference type="InterPro" id="IPR004155">
    <property type="entry name" value="PBS_lyase_HEAT"/>
</dbReference>
<organism evidence="1 2">
    <name type="scientific">Saccharothrix saharensis</name>
    <dbReference type="NCBI Taxonomy" id="571190"/>
    <lineage>
        <taxon>Bacteria</taxon>
        <taxon>Bacillati</taxon>
        <taxon>Actinomycetota</taxon>
        <taxon>Actinomycetes</taxon>
        <taxon>Pseudonocardiales</taxon>
        <taxon>Pseudonocardiaceae</taxon>
        <taxon>Saccharothrix</taxon>
    </lineage>
</organism>
<name>A0A543J935_9PSEU</name>
<dbReference type="SMART" id="SM00567">
    <property type="entry name" value="EZ_HEAT"/>
    <property type="match status" value="4"/>
</dbReference>
<evidence type="ECO:0008006" key="3">
    <source>
        <dbReference type="Google" id="ProtNLM"/>
    </source>
</evidence>
<reference evidence="1 2" key="1">
    <citation type="submission" date="2019-06" db="EMBL/GenBank/DDBJ databases">
        <title>Sequencing the genomes of 1000 actinobacteria strains.</title>
        <authorList>
            <person name="Klenk H.-P."/>
        </authorList>
    </citation>
    <scope>NUCLEOTIDE SEQUENCE [LARGE SCALE GENOMIC DNA]</scope>
    <source>
        <strain evidence="1 2">DSM 45456</strain>
    </source>
</reference>
<evidence type="ECO:0000313" key="2">
    <source>
        <dbReference type="Proteomes" id="UP000316628"/>
    </source>
</evidence>
<gene>
    <name evidence="1" type="ORF">FHX81_1640</name>
</gene>